<keyword evidence="3" id="KW-1185">Reference proteome</keyword>
<feature type="chain" id="PRO_5046095785" evidence="1">
    <location>
        <begin position="27"/>
        <end position="182"/>
    </location>
</feature>
<dbReference type="EMBL" id="CP144918">
    <property type="protein sequence ID" value="WWA46660.1"/>
    <property type="molecule type" value="Genomic_DNA"/>
</dbReference>
<evidence type="ECO:0000313" key="2">
    <source>
        <dbReference type="EMBL" id="WWA46660.1"/>
    </source>
</evidence>
<reference evidence="2 3" key="1">
    <citation type="submission" date="2024-02" db="EMBL/GenBank/DDBJ databases">
        <title>The whole genome sequence of five bacterial samples isolated from Abu Dhabi Sabkha-shore region.</title>
        <authorList>
            <person name="Sudalaimuthuasari N."/>
            <person name="Sarfraz B."/>
            <person name="Tuyisabe J.D."/>
            <person name="Mugisha Ntwali L.D.M."/>
            <person name="Ali A.I.A.A."/>
            <person name="Almansoori S.Z.A."/>
            <person name="Alajami H.S.A."/>
            <person name="Almeqbaali A.A.S."/>
            <person name="Kundu B."/>
            <person name="Saeed E.E."/>
            <person name="Sukumarinath V."/>
            <person name="Mishra A.K."/>
            <person name="Hazzouri K.M."/>
            <person name="Almaskari R."/>
            <person name="Sharma A.K."/>
            <person name="Amiri K.M.A."/>
        </authorList>
    </citation>
    <scope>NUCLEOTIDE SEQUENCE [LARGE SCALE GENOMIC DNA]</scope>
    <source>
        <strain evidence="3">kcgeb_sd</strain>
    </source>
</reference>
<gene>
    <name evidence="2" type="ORF">V5F89_10285</name>
</gene>
<dbReference type="Pfam" id="PF13211">
    <property type="entry name" value="DUF4019"/>
    <property type="match status" value="1"/>
</dbReference>
<keyword evidence="1" id="KW-0732">Signal</keyword>
<feature type="signal peptide" evidence="1">
    <location>
        <begin position="1"/>
        <end position="26"/>
    </location>
</feature>
<protein>
    <submittedName>
        <fullName evidence="2">DUF4019 domain-containing protein</fullName>
    </submittedName>
</protein>
<evidence type="ECO:0000313" key="3">
    <source>
        <dbReference type="Proteomes" id="UP001335183"/>
    </source>
</evidence>
<proteinExistence type="predicted"/>
<sequence>MNILKLKSALVALPLLLGAAAMPASGAEAQAQGPQVSAQPSDAARAQQLSGDIFIRNALATVQALDAGRAAQVYDAGSAALKAVSTRQQFVEAVASTNARTGGVVAREWSRLERVRVAPPAADAAAPAVPEGSYVTVYLLARTARGQAHLEQVSFRLDEDNQWRLAGVTAALPQQQPQQPQG</sequence>
<dbReference type="RefSeq" id="WP_338445557.1">
    <property type="nucleotide sequence ID" value="NZ_CP144918.1"/>
</dbReference>
<evidence type="ECO:0000256" key="1">
    <source>
        <dbReference type="SAM" id="SignalP"/>
    </source>
</evidence>
<accession>A0ABZ2D0V3</accession>
<dbReference type="Proteomes" id="UP001335183">
    <property type="component" value="Chromosome"/>
</dbReference>
<name>A0ABZ2D0V3_9SPHN</name>
<dbReference type="InterPro" id="IPR025091">
    <property type="entry name" value="DUF4019"/>
</dbReference>
<organism evidence="2 3">
    <name type="scientific">Pelagerythrobacter marensis</name>
    <dbReference type="NCBI Taxonomy" id="543877"/>
    <lineage>
        <taxon>Bacteria</taxon>
        <taxon>Pseudomonadati</taxon>
        <taxon>Pseudomonadota</taxon>
        <taxon>Alphaproteobacteria</taxon>
        <taxon>Sphingomonadales</taxon>
        <taxon>Erythrobacteraceae</taxon>
        <taxon>Pelagerythrobacter</taxon>
    </lineage>
</organism>